<dbReference type="RefSeq" id="WP_146915106.1">
    <property type="nucleotide sequence ID" value="NZ_VORW01000001.1"/>
</dbReference>
<dbReference type="CDD" id="cd02440">
    <property type="entry name" value="AdoMet_MTases"/>
    <property type="match status" value="1"/>
</dbReference>
<feature type="domain" description="Methyltransferase" evidence="1">
    <location>
        <begin position="62"/>
        <end position="155"/>
    </location>
</feature>
<organism evidence="2 3">
    <name type="scientific">Algoriphagus aquimarinus</name>
    <dbReference type="NCBI Taxonomy" id="237018"/>
    <lineage>
        <taxon>Bacteria</taxon>
        <taxon>Pseudomonadati</taxon>
        <taxon>Bacteroidota</taxon>
        <taxon>Cytophagia</taxon>
        <taxon>Cytophagales</taxon>
        <taxon>Cyclobacteriaceae</taxon>
        <taxon>Algoriphagus</taxon>
    </lineage>
</organism>
<evidence type="ECO:0000313" key="3">
    <source>
        <dbReference type="Proteomes" id="UP000321935"/>
    </source>
</evidence>
<keyword evidence="2" id="KW-0489">Methyltransferase</keyword>
<comment type="caution">
    <text evidence="2">The sequence shown here is derived from an EMBL/GenBank/DDBJ whole genome shotgun (WGS) entry which is preliminary data.</text>
</comment>
<dbReference type="Pfam" id="PF13649">
    <property type="entry name" value="Methyltransf_25"/>
    <property type="match status" value="1"/>
</dbReference>
<dbReference type="EMBL" id="VORW01000001">
    <property type="protein sequence ID" value="TXE14832.1"/>
    <property type="molecule type" value="Genomic_DNA"/>
</dbReference>
<dbReference type="Proteomes" id="UP000321935">
    <property type="component" value="Unassembled WGS sequence"/>
</dbReference>
<sequence>MSIFAQRSEEKELMDDLNCSGEELNQTLRELKTINRWLGGNYVTTSGLAKIFKSYPQESYAVADIGCGGGDMIRVMHDWAKSQKNEVNFTGIDANRNIIDLAAVRLADLPEVAWRSQNVFDAEFSEEKVDISTCTLFTHHFTDSELVELLISLRRKSRLGIVINDLHRHPFAFYSIKWLTWLFSKSKMVQHDASLSVLRSFSRSDWNRILRSAQMDNFKISWHWAFRWQVTIVF</sequence>
<accession>A0A5C7BAF2</accession>
<dbReference type="SUPFAM" id="SSF53335">
    <property type="entry name" value="S-adenosyl-L-methionine-dependent methyltransferases"/>
    <property type="match status" value="1"/>
</dbReference>
<dbReference type="Gene3D" id="3.40.50.150">
    <property type="entry name" value="Vaccinia Virus protein VP39"/>
    <property type="match status" value="1"/>
</dbReference>
<reference evidence="2 3" key="1">
    <citation type="submission" date="2019-08" db="EMBL/GenBank/DDBJ databases">
        <title>Genomes sequence of Algoriphagus aquimarinus ACAM450.</title>
        <authorList>
            <person name="Bowman J.P."/>
        </authorList>
    </citation>
    <scope>NUCLEOTIDE SEQUENCE [LARGE SCALE GENOMIC DNA]</scope>
    <source>
        <strain evidence="2 3">ACAM 450</strain>
    </source>
</reference>
<gene>
    <name evidence="2" type="ORF">ESV85_04510</name>
</gene>
<dbReference type="GO" id="GO:0008168">
    <property type="term" value="F:methyltransferase activity"/>
    <property type="evidence" value="ECO:0007669"/>
    <property type="project" value="UniProtKB-KW"/>
</dbReference>
<dbReference type="GO" id="GO:0032259">
    <property type="term" value="P:methylation"/>
    <property type="evidence" value="ECO:0007669"/>
    <property type="project" value="UniProtKB-KW"/>
</dbReference>
<dbReference type="OrthoDB" id="9800454at2"/>
<dbReference type="InterPro" id="IPR029063">
    <property type="entry name" value="SAM-dependent_MTases_sf"/>
</dbReference>
<proteinExistence type="predicted"/>
<dbReference type="AlphaFoldDB" id="A0A5C7BAF2"/>
<keyword evidence="2" id="KW-0808">Transferase</keyword>
<protein>
    <submittedName>
        <fullName evidence="2">Methyltransferase domain-containing protein</fullName>
    </submittedName>
</protein>
<evidence type="ECO:0000313" key="2">
    <source>
        <dbReference type="EMBL" id="TXE14832.1"/>
    </source>
</evidence>
<dbReference type="InterPro" id="IPR041698">
    <property type="entry name" value="Methyltransf_25"/>
</dbReference>
<name>A0A5C7BAF2_9BACT</name>
<evidence type="ECO:0000259" key="1">
    <source>
        <dbReference type="Pfam" id="PF13649"/>
    </source>
</evidence>